<gene>
    <name evidence="2" type="ORF">MNOR_LOCUS2818</name>
</gene>
<dbReference type="InterPro" id="IPR016187">
    <property type="entry name" value="CTDL_fold"/>
</dbReference>
<dbReference type="SUPFAM" id="SSF56436">
    <property type="entry name" value="C-type lectin-like"/>
    <property type="match status" value="2"/>
</dbReference>
<dbReference type="Pfam" id="PF00059">
    <property type="entry name" value="Lectin_C"/>
    <property type="match status" value="1"/>
</dbReference>
<reference evidence="2 3" key="1">
    <citation type="submission" date="2024-05" db="EMBL/GenBank/DDBJ databases">
        <authorList>
            <person name="Wallberg A."/>
        </authorList>
    </citation>
    <scope>NUCLEOTIDE SEQUENCE [LARGE SCALE GENOMIC DNA]</scope>
</reference>
<accession>A0AAV2PSM7</accession>
<dbReference type="SMART" id="SM00034">
    <property type="entry name" value="CLECT"/>
    <property type="match status" value="1"/>
</dbReference>
<dbReference type="PROSITE" id="PS50041">
    <property type="entry name" value="C_TYPE_LECTIN_2"/>
    <property type="match status" value="2"/>
</dbReference>
<dbReference type="InterPro" id="IPR016186">
    <property type="entry name" value="C-type_lectin-like/link_sf"/>
</dbReference>
<proteinExistence type="predicted"/>
<comment type="caution">
    <text evidence="2">The sequence shown here is derived from an EMBL/GenBank/DDBJ whole genome shotgun (WGS) entry which is preliminary data.</text>
</comment>
<feature type="domain" description="C-type lectin" evidence="1">
    <location>
        <begin position="1"/>
        <end position="92"/>
    </location>
</feature>
<dbReference type="CDD" id="cd00037">
    <property type="entry name" value="CLECT"/>
    <property type="match status" value="2"/>
</dbReference>
<dbReference type="AlphaFoldDB" id="A0AAV2PSM7"/>
<evidence type="ECO:0000313" key="3">
    <source>
        <dbReference type="Proteomes" id="UP001497623"/>
    </source>
</evidence>
<dbReference type="Gene3D" id="3.10.100.10">
    <property type="entry name" value="Mannose-Binding Protein A, subunit A"/>
    <property type="match status" value="2"/>
</dbReference>
<dbReference type="InterPro" id="IPR001304">
    <property type="entry name" value="C-type_lectin-like"/>
</dbReference>
<dbReference type="Proteomes" id="UP001497623">
    <property type="component" value="Unassembled WGS sequence"/>
</dbReference>
<protein>
    <recommendedName>
        <fullName evidence="1">C-type lectin domain-containing protein</fullName>
    </recommendedName>
</protein>
<dbReference type="InterPro" id="IPR050111">
    <property type="entry name" value="C-type_lectin/snaclec_domain"/>
</dbReference>
<dbReference type="EMBL" id="CAXKWB010000901">
    <property type="protein sequence ID" value="CAL4062761.1"/>
    <property type="molecule type" value="Genomic_DNA"/>
</dbReference>
<keyword evidence="3" id="KW-1185">Reference proteome</keyword>
<evidence type="ECO:0000313" key="2">
    <source>
        <dbReference type="EMBL" id="CAL4062761.1"/>
    </source>
</evidence>
<name>A0AAV2PSM7_MEGNR</name>
<organism evidence="2 3">
    <name type="scientific">Meganyctiphanes norvegica</name>
    <name type="common">Northern krill</name>
    <name type="synonym">Thysanopoda norvegica</name>
    <dbReference type="NCBI Taxonomy" id="48144"/>
    <lineage>
        <taxon>Eukaryota</taxon>
        <taxon>Metazoa</taxon>
        <taxon>Ecdysozoa</taxon>
        <taxon>Arthropoda</taxon>
        <taxon>Crustacea</taxon>
        <taxon>Multicrustacea</taxon>
        <taxon>Malacostraca</taxon>
        <taxon>Eumalacostraca</taxon>
        <taxon>Eucarida</taxon>
        <taxon>Euphausiacea</taxon>
        <taxon>Euphausiidae</taxon>
        <taxon>Meganyctiphanes</taxon>
    </lineage>
</organism>
<dbReference type="PANTHER" id="PTHR22803">
    <property type="entry name" value="MANNOSE, PHOSPHOLIPASE, LECTIN RECEPTOR RELATED"/>
    <property type="match status" value="1"/>
</dbReference>
<sequence>MLDYDNDEDLAVLDAISTMDNKYWVGGSTADGLSWEWLDGREVYITAPFWYLNEPNEAQNKCMIAQTKPHGTFKSGQLYDYNCDDSINFICQARHVCPSEFRRIGNYCYFVSHELENQYLTLTWSDARDYCKALSVPVGYHPDLAVLGLPDQGDTYRLMSNLMESSTWRSVWIGGLGDSDCNYAWVTGETIPASTFYWFSSDPNCGSTYRVVIYRIPSYHNRTFLHTYTETDEFPFICQMYPGNN</sequence>
<feature type="domain" description="C-type lectin" evidence="1">
    <location>
        <begin position="104"/>
        <end position="239"/>
    </location>
</feature>
<evidence type="ECO:0000259" key="1">
    <source>
        <dbReference type="PROSITE" id="PS50041"/>
    </source>
</evidence>